<dbReference type="AlphaFoldDB" id="A0A844KC32"/>
<accession>A0A844KC32</accession>
<dbReference type="EMBL" id="WNAF01000001">
    <property type="protein sequence ID" value="MTR75410.1"/>
    <property type="molecule type" value="Genomic_DNA"/>
</dbReference>
<evidence type="ECO:0000313" key="1">
    <source>
        <dbReference type="EMBL" id="MTR75410.1"/>
    </source>
</evidence>
<dbReference type="Proteomes" id="UP000448177">
    <property type="component" value="Unassembled WGS sequence"/>
</dbReference>
<protein>
    <recommendedName>
        <fullName evidence="3">SIR2-like domain-containing protein</fullName>
    </recommendedName>
</protein>
<organism evidence="1 2">
    <name type="scientific">Mediterraneibacter faecis</name>
    <dbReference type="NCBI Taxonomy" id="592978"/>
    <lineage>
        <taxon>Bacteria</taxon>
        <taxon>Bacillati</taxon>
        <taxon>Bacillota</taxon>
        <taxon>Clostridia</taxon>
        <taxon>Lachnospirales</taxon>
        <taxon>Lachnospiraceae</taxon>
        <taxon>Mediterraneibacter</taxon>
    </lineage>
</organism>
<reference evidence="1 2" key="1">
    <citation type="journal article" date="2019" name="Nat. Med.">
        <title>A library of human gut bacterial isolates paired with longitudinal multiomics data enables mechanistic microbiome research.</title>
        <authorList>
            <person name="Poyet M."/>
            <person name="Groussin M."/>
            <person name="Gibbons S.M."/>
            <person name="Avila-Pacheco J."/>
            <person name="Jiang X."/>
            <person name="Kearney S.M."/>
            <person name="Perrotta A.R."/>
            <person name="Berdy B."/>
            <person name="Zhao S."/>
            <person name="Lieberman T.D."/>
            <person name="Swanson P.K."/>
            <person name="Smith M."/>
            <person name="Roesemann S."/>
            <person name="Alexander J.E."/>
            <person name="Rich S.A."/>
            <person name="Livny J."/>
            <person name="Vlamakis H."/>
            <person name="Clish C."/>
            <person name="Bullock K."/>
            <person name="Deik A."/>
            <person name="Scott J."/>
            <person name="Pierce K.A."/>
            <person name="Xavier R.J."/>
            <person name="Alm E.J."/>
        </authorList>
    </citation>
    <scope>NUCLEOTIDE SEQUENCE [LARGE SCALE GENOMIC DNA]</scope>
    <source>
        <strain evidence="1 2">BIOML-A1</strain>
    </source>
</reference>
<evidence type="ECO:0000313" key="2">
    <source>
        <dbReference type="Proteomes" id="UP000448177"/>
    </source>
</evidence>
<dbReference type="Pfam" id="PF13289">
    <property type="entry name" value="SIR2_2"/>
    <property type="match status" value="1"/>
</dbReference>
<gene>
    <name evidence="1" type="ORF">GMD21_01655</name>
</gene>
<sequence length="1059" mass="126076">MDEKEFSKLREAYAYNQLVPVIGSGISFPFHLPGWGELIYKIGLNKHFSVDKMDEINRLVDQAQYLDAIDLLLDGKKKEERKIQNNVAEIIKGAKNSINSEKVDNNYIDLSELKKSRFLTTNYDEYLNDFIQGKVVYLSEFEGMDVNLFNRNSYNGSIIPLHGTISRPETIVFSRKSYDNLYDTDEFEAEFQFLRQSYTFLFMGFSFDDEKFRQMFEKLSTRLNARHYILFDENEKKNVKKIDELENRYHVHPIFYNAARQGHINAIREIIEKIIYFEDVDIDLSYLKKLPVKEKKIKKTKTSNSRIVNLLKKCKLALAEQKPGQAIKCARKILSSEAFRKISQEEKNETYHICMSSYGMMKKIRQAAKYGDIIYESEKNSKVFIIEYAQILINNGQWEKAANILEENNEVCGKLGSLLKDIAREFSVVLSDKKMINGKYRVYDETPWSIEKMKKRESEYKIFKEKYVSSVTYNLLKVESYETGDNQEIAYYWLSIAAGQLFHQHEDALQFLYRAYEISKKASYYEELGQNYLAIAEEKIRYKKDNWLFQIDKSKLMKAKECFELAFSEEDRMYRNSFYENCGLAYLRVLFLLKLDYKFQKCYSKVSKYYKDEIELYKMKAEVDARYSYKINYSLIQTFPDKDKIYIKALQQYSLAGLYDRKDEPERASIYRLRCIATIKKYKGHSNEKSLILILLDALFFESNREEFLKYKDIYEKNFGNEEIYTAFEYELSDERDNSERILSNAFKKNPCVENFVILRGFYLRYKDWNKVFILYKEVMDRYKEIIYDVSDFYGSYIYFALIAKELRLAINLYVKYWRFLDNVDARIEIEEFLKNQVMDFSNYKERVEEKKKTFPYVPKLVKNQVYQDIIRLYLTNYKLDEAKQSLLIMQKEIGESDSIFNNVCDILQCRQSEEKYAKEYIPQISVKKMQSILKIANRDEQFRRYCLGKKGKRMIMSVEMLALMIEGERIDELEQIEKIYISYAGVMNLQSSLWQMEDRLVRSTNYWIMQADNVELFAPSLIGICTWLDEHPEIDINHIELEAVQCIVFAEERREELE</sequence>
<proteinExistence type="predicted"/>
<evidence type="ECO:0008006" key="3">
    <source>
        <dbReference type="Google" id="ProtNLM"/>
    </source>
</evidence>
<dbReference type="RefSeq" id="WP_155203193.1">
    <property type="nucleotide sequence ID" value="NZ_WNAF01000001.1"/>
</dbReference>
<keyword evidence="2" id="KW-1185">Reference proteome</keyword>
<name>A0A844KC32_9FIRM</name>
<comment type="caution">
    <text evidence="1">The sequence shown here is derived from an EMBL/GenBank/DDBJ whole genome shotgun (WGS) entry which is preliminary data.</text>
</comment>